<gene>
    <name evidence="4" type="ORF">F7R14_18340</name>
    <name evidence="5" type="ORF">SAMN04490191_3736</name>
</gene>
<sequence>MDRRDFLIRGAGLGSALIAGSLLEATASWAEAPTNSRREAPASNAQRDNNASGKARVFITGSADGLGHATAKTLLAQGHEVVVHVRSPARLSAVQELVDQGAIATVGDLGDLEQVRDLARQVNAIGAMDAIVHNAGILSGAQLLVVNVVAPYMLTALIQRPKRLIYLSSSMHRGGRASLTGLDWSGSTPTGSYSDSKLFVTALAAAVARLYPDVLSNAVDPGWVPTKMGGPNAPDDLRLGHLTQEWLATSNDPEALTSGGYWHHQRREQPHSAVQDSRFQDLLLAELTRASGTNLS</sequence>
<name>A0A1H1Z170_9PSED</name>
<dbReference type="Pfam" id="PF00106">
    <property type="entry name" value="adh_short"/>
    <property type="match status" value="1"/>
</dbReference>
<dbReference type="InterPro" id="IPR006311">
    <property type="entry name" value="TAT_signal"/>
</dbReference>
<dbReference type="InterPro" id="IPR002347">
    <property type="entry name" value="SDR_fam"/>
</dbReference>
<protein>
    <submittedName>
        <fullName evidence="5">NAD(P)-dependent dehydrogenase, short-chain alcohol dehydrogenase family</fullName>
    </submittedName>
    <submittedName>
        <fullName evidence="4">SDR family NAD(P)-dependent oxidoreductase</fullName>
    </submittedName>
</protein>
<reference evidence="5" key="1">
    <citation type="submission" date="2016-10" db="EMBL/GenBank/DDBJ databases">
        <authorList>
            <person name="de Groot N.N."/>
        </authorList>
    </citation>
    <scope>NUCLEOTIDE SEQUENCE [LARGE SCALE GENOMIC DNA]</scope>
    <source>
        <strain evidence="5">BS3782</strain>
    </source>
</reference>
<organism evidence="5 6">
    <name type="scientific">Pseudomonas lini</name>
    <dbReference type="NCBI Taxonomy" id="163011"/>
    <lineage>
        <taxon>Bacteria</taxon>
        <taxon>Pseudomonadati</taxon>
        <taxon>Pseudomonadota</taxon>
        <taxon>Gammaproteobacteria</taxon>
        <taxon>Pseudomonadales</taxon>
        <taxon>Pseudomonadaceae</taxon>
        <taxon>Pseudomonas</taxon>
    </lineage>
</organism>
<dbReference type="SUPFAM" id="SSF51735">
    <property type="entry name" value="NAD(P)-binding Rossmann-fold domains"/>
    <property type="match status" value="1"/>
</dbReference>
<dbReference type="PRINTS" id="PR00081">
    <property type="entry name" value="GDHRDH"/>
</dbReference>
<evidence type="ECO:0000313" key="4">
    <source>
        <dbReference type="EMBL" id="KAB0502608.1"/>
    </source>
</evidence>
<evidence type="ECO:0000256" key="1">
    <source>
        <dbReference type="ARBA" id="ARBA00006484"/>
    </source>
</evidence>
<dbReference type="InterPro" id="IPR036291">
    <property type="entry name" value="NAD(P)-bd_dom_sf"/>
</dbReference>
<feature type="region of interest" description="Disordered" evidence="3">
    <location>
        <begin position="32"/>
        <end position="51"/>
    </location>
</feature>
<dbReference type="RefSeq" id="WP_088500320.1">
    <property type="nucleotide sequence ID" value="NZ_JYLB01000001.1"/>
</dbReference>
<evidence type="ECO:0000256" key="3">
    <source>
        <dbReference type="SAM" id="MobiDB-lite"/>
    </source>
</evidence>
<dbReference type="EMBL" id="VZPO01000007">
    <property type="protein sequence ID" value="KAB0502608.1"/>
    <property type="molecule type" value="Genomic_DNA"/>
</dbReference>
<reference evidence="6" key="2">
    <citation type="submission" date="2016-10" db="EMBL/GenBank/DDBJ databases">
        <authorList>
            <person name="Varghese N."/>
            <person name="Submissions S."/>
        </authorList>
    </citation>
    <scope>NUCLEOTIDE SEQUENCE [LARGE SCALE GENOMIC DNA]</scope>
    <source>
        <strain evidence="6">BS3782</strain>
    </source>
</reference>
<keyword evidence="6" id="KW-1185">Reference proteome</keyword>
<dbReference type="PANTHER" id="PTHR24320:SF274">
    <property type="entry name" value="CHAIN DEHYDROGENASE, PUTATIVE (AFU_ORTHOLOGUE AFUA_4G00440)-RELATED"/>
    <property type="match status" value="1"/>
</dbReference>
<keyword evidence="2" id="KW-0560">Oxidoreductase</keyword>
<dbReference type="Gene3D" id="3.40.50.720">
    <property type="entry name" value="NAD(P)-binding Rossmann-like Domain"/>
    <property type="match status" value="1"/>
</dbReference>
<dbReference type="PROSITE" id="PS51318">
    <property type="entry name" value="TAT"/>
    <property type="match status" value="1"/>
</dbReference>
<dbReference type="PANTHER" id="PTHR24320">
    <property type="entry name" value="RETINOL DEHYDROGENASE"/>
    <property type="match status" value="1"/>
</dbReference>
<evidence type="ECO:0000313" key="7">
    <source>
        <dbReference type="Proteomes" id="UP000434925"/>
    </source>
</evidence>
<evidence type="ECO:0000313" key="5">
    <source>
        <dbReference type="EMBL" id="SDT27440.1"/>
    </source>
</evidence>
<dbReference type="Proteomes" id="UP000434925">
    <property type="component" value="Unassembled WGS sequence"/>
</dbReference>
<dbReference type="GO" id="GO:0016491">
    <property type="term" value="F:oxidoreductase activity"/>
    <property type="evidence" value="ECO:0007669"/>
    <property type="project" value="UniProtKB-KW"/>
</dbReference>
<dbReference type="EMBL" id="LT629746">
    <property type="protein sequence ID" value="SDT27440.1"/>
    <property type="molecule type" value="Genomic_DNA"/>
</dbReference>
<dbReference type="AlphaFoldDB" id="A0A1H1Z170"/>
<reference evidence="4 7" key="3">
    <citation type="submission" date="2019-09" db="EMBL/GenBank/DDBJ databases">
        <title>Draft genome sequences of 48 bacterial type strains from the CCUG.</title>
        <authorList>
            <person name="Tunovic T."/>
            <person name="Pineiro-Iglesias B."/>
            <person name="Unosson C."/>
            <person name="Inganas E."/>
            <person name="Ohlen M."/>
            <person name="Cardew S."/>
            <person name="Jensie-Markopoulos S."/>
            <person name="Salva-Serra F."/>
            <person name="Jaen-Luchoro D."/>
            <person name="Karlsson R."/>
            <person name="Svensson-Stadler L."/>
            <person name="Chun J."/>
            <person name="Moore E."/>
        </authorList>
    </citation>
    <scope>NUCLEOTIDE SEQUENCE [LARGE SCALE GENOMIC DNA]</scope>
    <source>
        <strain evidence="4 7">CCUG 51522</strain>
    </source>
</reference>
<accession>A0A1H1Z170</accession>
<comment type="similarity">
    <text evidence="1">Belongs to the short-chain dehydrogenases/reductases (SDR) family.</text>
</comment>
<proteinExistence type="inferred from homology"/>
<evidence type="ECO:0000256" key="2">
    <source>
        <dbReference type="ARBA" id="ARBA00023002"/>
    </source>
</evidence>
<evidence type="ECO:0000313" key="6">
    <source>
        <dbReference type="Proteomes" id="UP000182814"/>
    </source>
</evidence>
<dbReference type="Proteomes" id="UP000182814">
    <property type="component" value="Chromosome I"/>
</dbReference>